<sequence length="245" mass="26997">MKRVLFVVICLLVSTPAEARVRWDDLGGSNGWKARTTPPACPNSLGLQLPVDIKKVSSILYPGQYRGGNYKPHGGFRFDASKNKGITVKIPLDGSLIRASRYIEGGEVQYYMVFVSDCGIMYRFDHLLTLTKKFQTIANTLPAPKKDDSRTTDFSNPIAVKKGEILATAVGFIKTKNVSVDFGLFDLRKKNTASNSAAWVRLHASDSTAPHGLCWLDSFSKNENKKLRAMPAADGKSGKKSDYCK</sequence>
<proteinExistence type="predicted"/>
<dbReference type="Proteomes" id="UP000177528">
    <property type="component" value="Unassembled WGS sequence"/>
</dbReference>
<name>A0A1G1X5G0_9BACT</name>
<gene>
    <name evidence="2" type="ORF">A3D99_00840</name>
</gene>
<organism evidence="2 3">
    <name type="scientific">Candidatus Andersenbacteria bacterium RIFCSPHIGHO2_12_FULL_45_11</name>
    <dbReference type="NCBI Taxonomy" id="1797281"/>
    <lineage>
        <taxon>Bacteria</taxon>
        <taxon>Candidatus Anderseniibacteriota</taxon>
    </lineage>
</organism>
<accession>A0A1G1X5G0</accession>
<evidence type="ECO:0000313" key="2">
    <source>
        <dbReference type="EMBL" id="OGY35203.1"/>
    </source>
</evidence>
<dbReference type="AlphaFoldDB" id="A0A1G1X5G0"/>
<feature type="chain" id="PRO_5009581289" description="Peptidase M23 domain-containing protein" evidence="1">
    <location>
        <begin position="20"/>
        <end position="245"/>
    </location>
</feature>
<comment type="caution">
    <text evidence="2">The sequence shown here is derived from an EMBL/GenBank/DDBJ whole genome shotgun (WGS) entry which is preliminary data.</text>
</comment>
<evidence type="ECO:0000256" key="1">
    <source>
        <dbReference type="SAM" id="SignalP"/>
    </source>
</evidence>
<evidence type="ECO:0000313" key="3">
    <source>
        <dbReference type="Proteomes" id="UP000177528"/>
    </source>
</evidence>
<evidence type="ECO:0008006" key="4">
    <source>
        <dbReference type="Google" id="ProtNLM"/>
    </source>
</evidence>
<reference evidence="2 3" key="1">
    <citation type="journal article" date="2016" name="Nat. Commun.">
        <title>Thousands of microbial genomes shed light on interconnected biogeochemical processes in an aquifer system.</title>
        <authorList>
            <person name="Anantharaman K."/>
            <person name="Brown C.T."/>
            <person name="Hug L.A."/>
            <person name="Sharon I."/>
            <person name="Castelle C.J."/>
            <person name="Probst A.J."/>
            <person name="Thomas B.C."/>
            <person name="Singh A."/>
            <person name="Wilkins M.J."/>
            <person name="Karaoz U."/>
            <person name="Brodie E.L."/>
            <person name="Williams K.H."/>
            <person name="Hubbard S.S."/>
            <person name="Banfield J.F."/>
        </authorList>
    </citation>
    <scope>NUCLEOTIDE SEQUENCE [LARGE SCALE GENOMIC DNA]</scope>
</reference>
<feature type="signal peptide" evidence="1">
    <location>
        <begin position="1"/>
        <end position="19"/>
    </location>
</feature>
<keyword evidence="1" id="KW-0732">Signal</keyword>
<protein>
    <recommendedName>
        <fullName evidence="4">Peptidase M23 domain-containing protein</fullName>
    </recommendedName>
</protein>
<dbReference type="EMBL" id="MHHR01000002">
    <property type="protein sequence ID" value="OGY35203.1"/>
    <property type="molecule type" value="Genomic_DNA"/>
</dbReference>